<dbReference type="AlphaFoldDB" id="A0A7Y9LJE3"/>
<evidence type="ECO:0000313" key="4">
    <source>
        <dbReference type="EMBL" id="NYE81884.1"/>
    </source>
</evidence>
<evidence type="ECO:0000256" key="2">
    <source>
        <dbReference type="ARBA" id="ARBA00023027"/>
    </source>
</evidence>
<dbReference type="EMBL" id="JACBYR010000001">
    <property type="protein sequence ID" value="NYE81884.1"/>
    <property type="molecule type" value="Genomic_DNA"/>
</dbReference>
<gene>
    <name evidence="4" type="ORF">FHW18_001155</name>
</gene>
<dbReference type="RefSeq" id="WP_179584242.1">
    <property type="nucleotide sequence ID" value="NZ_JACBYR010000001.1"/>
</dbReference>
<keyword evidence="2" id="KW-0520">NAD</keyword>
<keyword evidence="1" id="KW-0560">Oxidoreductase</keyword>
<proteinExistence type="predicted"/>
<dbReference type="Pfam" id="PF02826">
    <property type="entry name" value="2-Hacid_dh_C"/>
    <property type="match status" value="1"/>
</dbReference>
<dbReference type="Proteomes" id="UP000542125">
    <property type="component" value="Unassembled WGS sequence"/>
</dbReference>
<organism evidence="4 5">
    <name type="scientific">Pigmentiphaga litoralis</name>
    <dbReference type="NCBI Taxonomy" id="516702"/>
    <lineage>
        <taxon>Bacteria</taxon>
        <taxon>Pseudomonadati</taxon>
        <taxon>Pseudomonadota</taxon>
        <taxon>Betaproteobacteria</taxon>
        <taxon>Burkholderiales</taxon>
        <taxon>Alcaligenaceae</taxon>
        <taxon>Pigmentiphaga</taxon>
    </lineage>
</organism>
<evidence type="ECO:0000313" key="5">
    <source>
        <dbReference type="Proteomes" id="UP000542125"/>
    </source>
</evidence>
<evidence type="ECO:0000256" key="1">
    <source>
        <dbReference type="ARBA" id="ARBA00023002"/>
    </source>
</evidence>
<protein>
    <submittedName>
        <fullName evidence="4">Phosphoglycerate dehydrogenase-like enzyme</fullName>
    </submittedName>
</protein>
<name>A0A7Y9LJE3_9BURK</name>
<dbReference type="PANTHER" id="PTHR43333:SF1">
    <property type="entry name" value="D-ISOMER SPECIFIC 2-HYDROXYACID DEHYDROGENASE NAD-BINDING DOMAIN-CONTAINING PROTEIN"/>
    <property type="match status" value="1"/>
</dbReference>
<reference evidence="4 5" key="1">
    <citation type="submission" date="2020-07" db="EMBL/GenBank/DDBJ databases">
        <title>Genomic Encyclopedia of Type Strains, Phase IV (KMG-V): Genome sequencing to study the core and pangenomes of soil and plant-associated prokaryotes.</title>
        <authorList>
            <person name="Whitman W."/>
        </authorList>
    </citation>
    <scope>NUCLEOTIDE SEQUENCE [LARGE SCALE GENOMIC DNA]</scope>
    <source>
        <strain evidence="4 5">SAS40</strain>
    </source>
</reference>
<sequence length="315" mass="33052">MTTAAVDTALAGCPGAADRLDIRIGWDGDGLADALPHTDMLVCARVPAIDLRRHATRLRCVHATGAGIDGMLPLDWLPDGACFTNSSGVHAAKAQEYALMALLMLNSRLPQMVTRQRAARWQQVFTPRAAGKTVVIVGYGDMGQAAGRAARSLGMRVVAVTRSGSTQAQSDGSLPDEVHAIDALDRVLPAADLLVLAMPLTPATHHLIDAARLARLRPGASVINVARAGVLDGGALRDALSAGHLSGAVIDVFEQEPLPPDSPWWSTPNLIITPHSSSDDADRYIVDALGIAIRNALALLDGLPLTNVVDAGRGY</sequence>
<dbReference type="InterPro" id="IPR036291">
    <property type="entry name" value="NAD(P)-bd_dom_sf"/>
</dbReference>
<evidence type="ECO:0000259" key="3">
    <source>
        <dbReference type="Pfam" id="PF02826"/>
    </source>
</evidence>
<dbReference type="Gene3D" id="3.40.50.720">
    <property type="entry name" value="NAD(P)-binding Rossmann-like Domain"/>
    <property type="match status" value="2"/>
</dbReference>
<keyword evidence="5" id="KW-1185">Reference proteome</keyword>
<comment type="caution">
    <text evidence="4">The sequence shown here is derived from an EMBL/GenBank/DDBJ whole genome shotgun (WGS) entry which is preliminary data.</text>
</comment>
<dbReference type="SUPFAM" id="SSF51735">
    <property type="entry name" value="NAD(P)-binding Rossmann-fold domains"/>
    <property type="match status" value="1"/>
</dbReference>
<dbReference type="GO" id="GO:0051287">
    <property type="term" value="F:NAD binding"/>
    <property type="evidence" value="ECO:0007669"/>
    <property type="project" value="InterPro"/>
</dbReference>
<dbReference type="PANTHER" id="PTHR43333">
    <property type="entry name" value="2-HACID_DH_C DOMAIN-CONTAINING PROTEIN"/>
    <property type="match status" value="1"/>
</dbReference>
<feature type="domain" description="D-isomer specific 2-hydroxyacid dehydrogenase NAD-binding" evidence="3">
    <location>
        <begin position="99"/>
        <end position="276"/>
    </location>
</feature>
<dbReference type="InterPro" id="IPR006140">
    <property type="entry name" value="D-isomer_DH_NAD-bd"/>
</dbReference>
<dbReference type="CDD" id="cd05300">
    <property type="entry name" value="2-Hacid_dh_1"/>
    <property type="match status" value="1"/>
</dbReference>
<accession>A0A7Y9LJE3</accession>
<dbReference type="GO" id="GO:0016491">
    <property type="term" value="F:oxidoreductase activity"/>
    <property type="evidence" value="ECO:0007669"/>
    <property type="project" value="UniProtKB-KW"/>
</dbReference>